<sequence>TPQMSSSSRGRGRGRGGGGGGGWGREEWRHSAAARVSSSDWASQQAGSSMQQLQLQPRPVQLQPAPVVLTTSRGPQHVRPQQQPQQQQQQQKQGGRQQNRQQRSWNEGGSQHQQQQQHKNQSQLQQQRAGQQQQHQLQQQLQQAHQRPAPQGGAKQQNQRPVQQAQQQRGNETEQHGKRRKRRRQTSGFYQGRAAEQLEAATAAASAAAAADSSDDLPGFTRCPETGKYFRITADSSGLVGHRVSDVRAAERKKREEEEAKREKEREEEMRKKTSTGRRPASVFSMLSSLSLGRLAGPSLPRAAASARMQQQLPGAPTQIIDASDFLPLSRYAGMHSVVGCEFLDVSAEGETLTGCWAIAGSSAGRTASLACSVRASVAERGGGGRREREQPWLSLPALRGAPLQVRANAIVDMAMAPTDRDVTCLLYTTATSTLDKWGRPITQCEVSTRPVYCRFEESEDGYDVSDASIYNVQTRLGGNVYSCAWSQKMKIGLGMERHATLLDVMTDEKMRVNTRKKVPISQAFDESGDTLYLGLRYVNACIMDMRASMEEAAAVIPDSRSTGWLRLLHKAGPQVVLSTLEGKLCLYDIRRPCVPLLSYSGHRAAGGARLPSFVDDDEQFVFAVGADFATRVWSLSSGALLHELQLPAAPAAAPPLSDYPRPVYSTRWAGKHGAGALVVAAGAHLNVYRIGHEMEEE</sequence>
<evidence type="ECO:0000256" key="3">
    <source>
        <dbReference type="SAM" id="MobiDB-lite"/>
    </source>
</evidence>
<evidence type="ECO:0008006" key="6">
    <source>
        <dbReference type="Google" id="ProtNLM"/>
    </source>
</evidence>
<keyword evidence="1" id="KW-0853">WD repeat</keyword>
<evidence type="ECO:0000256" key="1">
    <source>
        <dbReference type="ARBA" id="ARBA00022574"/>
    </source>
</evidence>
<dbReference type="AlphaFoldDB" id="A0AAN4ZEP5"/>
<feature type="compositionally biased region" description="Basic and acidic residues" evidence="3">
    <location>
        <begin position="246"/>
        <end position="272"/>
    </location>
</feature>
<dbReference type="SUPFAM" id="SSF50978">
    <property type="entry name" value="WD40 repeat-like"/>
    <property type="match status" value="1"/>
</dbReference>
<keyword evidence="5" id="KW-1185">Reference proteome</keyword>
<protein>
    <recommendedName>
        <fullName evidence="6">WD40 domain-containing protein</fullName>
    </recommendedName>
</protein>
<keyword evidence="2" id="KW-0677">Repeat</keyword>
<proteinExistence type="predicted"/>
<dbReference type="InterPro" id="IPR036322">
    <property type="entry name" value="WD40_repeat_dom_sf"/>
</dbReference>
<dbReference type="Gene3D" id="2.130.10.10">
    <property type="entry name" value="YVTN repeat-like/Quinoprotein amine dehydrogenase"/>
    <property type="match status" value="1"/>
</dbReference>
<dbReference type="Proteomes" id="UP001328107">
    <property type="component" value="Unassembled WGS sequence"/>
</dbReference>
<comment type="caution">
    <text evidence="4">The sequence shown here is derived from an EMBL/GenBank/DDBJ whole genome shotgun (WGS) entry which is preliminary data.</text>
</comment>
<feature type="region of interest" description="Disordered" evidence="3">
    <location>
        <begin position="1"/>
        <end position="188"/>
    </location>
</feature>
<dbReference type="Pfam" id="PF23761">
    <property type="entry name" value="Beta-prop_DCAF4"/>
    <property type="match status" value="1"/>
</dbReference>
<feature type="compositionally biased region" description="Polar residues" evidence="3">
    <location>
        <begin position="36"/>
        <end position="50"/>
    </location>
</feature>
<feature type="compositionally biased region" description="Low complexity" evidence="3">
    <location>
        <begin position="110"/>
        <end position="168"/>
    </location>
</feature>
<feature type="compositionally biased region" description="Low complexity" evidence="3">
    <location>
        <begin position="51"/>
        <end position="103"/>
    </location>
</feature>
<dbReference type="PANTHER" id="PTHR44472">
    <property type="entry name" value="DDB1- AND CUL4-ASSOCIATED FACTOR 4-RELATED"/>
    <property type="match status" value="1"/>
</dbReference>
<dbReference type="PANTHER" id="PTHR44472:SF1">
    <property type="entry name" value="DDB1 AND CUL4 ASSOCIATED FACTOR 4"/>
    <property type="match status" value="1"/>
</dbReference>
<name>A0AAN4ZEP5_9BILA</name>
<evidence type="ECO:0000313" key="4">
    <source>
        <dbReference type="EMBL" id="GMR39863.1"/>
    </source>
</evidence>
<feature type="region of interest" description="Disordered" evidence="3">
    <location>
        <begin position="246"/>
        <end position="279"/>
    </location>
</feature>
<feature type="non-terminal residue" evidence="4">
    <location>
        <position position="1"/>
    </location>
</feature>
<evidence type="ECO:0000256" key="2">
    <source>
        <dbReference type="ARBA" id="ARBA00022737"/>
    </source>
</evidence>
<dbReference type="InterPro" id="IPR015943">
    <property type="entry name" value="WD40/YVTN_repeat-like_dom_sf"/>
</dbReference>
<dbReference type="EMBL" id="BTRK01000003">
    <property type="protein sequence ID" value="GMR39863.1"/>
    <property type="molecule type" value="Genomic_DNA"/>
</dbReference>
<accession>A0AAN4ZEP5</accession>
<gene>
    <name evidence="4" type="ORF">PMAYCL1PPCAC_10058</name>
</gene>
<evidence type="ECO:0000313" key="5">
    <source>
        <dbReference type="Proteomes" id="UP001328107"/>
    </source>
</evidence>
<reference evidence="5" key="1">
    <citation type="submission" date="2022-10" db="EMBL/GenBank/DDBJ databases">
        <title>Genome assembly of Pristionchus species.</title>
        <authorList>
            <person name="Yoshida K."/>
            <person name="Sommer R.J."/>
        </authorList>
    </citation>
    <scope>NUCLEOTIDE SEQUENCE [LARGE SCALE GENOMIC DNA]</scope>
    <source>
        <strain evidence="5">RS5460</strain>
    </source>
</reference>
<dbReference type="InterPro" id="IPR052254">
    <property type="entry name" value="CUL4-DDB1_E3_ligase_receptor"/>
</dbReference>
<dbReference type="GO" id="GO:0080008">
    <property type="term" value="C:Cul4-RING E3 ubiquitin ligase complex"/>
    <property type="evidence" value="ECO:0007669"/>
    <property type="project" value="TreeGrafter"/>
</dbReference>
<organism evidence="4 5">
    <name type="scientific">Pristionchus mayeri</name>
    <dbReference type="NCBI Taxonomy" id="1317129"/>
    <lineage>
        <taxon>Eukaryota</taxon>
        <taxon>Metazoa</taxon>
        <taxon>Ecdysozoa</taxon>
        <taxon>Nematoda</taxon>
        <taxon>Chromadorea</taxon>
        <taxon>Rhabditida</taxon>
        <taxon>Rhabditina</taxon>
        <taxon>Diplogasteromorpha</taxon>
        <taxon>Diplogasteroidea</taxon>
        <taxon>Neodiplogasteridae</taxon>
        <taxon>Pristionchus</taxon>
    </lineage>
</organism>